<accession>A0AAV4SNR7</accession>
<keyword evidence="2" id="KW-1185">Reference proteome</keyword>
<organism evidence="1 2">
    <name type="scientific">Caerostris extrusa</name>
    <name type="common">Bark spider</name>
    <name type="synonym">Caerostris bankana</name>
    <dbReference type="NCBI Taxonomy" id="172846"/>
    <lineage>
        <taxon>Eukaryota</taxon>
        <taxon>Metazoa</taxon>
        <taxon>Ecdysozoa</taxon>
        <taxon>Arthropoda</taxon>
        <taxon>Chelicerata</taxon>
        <taxon>Arachnida</taxon>
        <taxon>Araneae</taxon>
        <taxon>Araneomorphae</taxon>
        <taxon>Entelegynae</taxon>
        <taxon>Araneoidea</taxon>
        <taxon>Araneidae</taxon>
        <taxon>Caerostris</taxon>
    </lineage>
</organism>
<sequence length="146" mass="16717">MSSCKLHFCKDVSVFHFLWNASVANPLNNKVRGWGGFRTLKVCATFAFYSWTGRAEDLFARLTHKLRGRCREGWSFYLMVADRIVKSFGILQEPDGFVAGGMENCAAFNRKFQQMRLDAFRACAKMVIRNRNVPLKIVFSLFVCLG</sequence>
<dbReference type="AlphaFoldDB" id="A0AAV4SNR7"/>
<gene>
    <name evidence="1" type="ORF">CEXT_762081</name>
</gene>
<name>A0AAV4SNR7_CAEEX</name>
<evidence type="ECO:0000313" key="1">
    <source>
        <dbReference type="EMBL" id="GIY35410.1"/>
    </source>
</evidence>
<protein>
    <submittedName>
        <fullName evidence="1">Uncharacterized protein</fullName>
    </submittedName>
</protein>
<comment type="caution">
    <text evidence="1">The sequence shown here is derived from an EMBL/GenBank/DDBJ whole genome shotgun (WGS) entry which is preliminary data.</text>
</comment>
<dbReference type="EMBL" id="BPLR01009907">
    <property type="protein sequence ID" value="GIY35410.1"/>
    <property type="molecule type" value="Genomic_DNA"/>
</dbReference>
<dbReference type="Proteomes" id="UP001054945">
    <property type="component" value="Unassembled WGS sequence"/>
</dbReference>
<proteinExistence type="predicted"/>
<reference evidence="1 2" key="1">
    <citation type="submission" date="2021-06" db="EMBL/GenBank/DDBJ databases">
        <title>Caerostris extrusa draft genome.</title>
        <authorList>
            <person name="Kono N."/>
            <person name="Arakawa K."/>
        </authorList>
    </citation>
    <scope>NUCLEOTIDE SEQUENCE [LARGE SCALE GENOMIC DNA]</scope>
</reference>
<evidence type="ECO:0000313" key="2">
    <source>
        <dbReference type="Proteomes" id="UP001054945"/>
    </source>
</evidence>